<sequence length="132" mass="14530">MPDNLRGSRMGATSLETVRGAVLAESTTHTYVCERDHDVQVTFAADAVPPAVWTCPRHGAPAALVVTPDTPVAPPVGEDEEQPRRGRARKTGPPRVSKTPWEMLLERRDIADLDDLLAERLEVLRARRTRAS</sequence>
<evidence type="ECO:0000313" key="4">
    <source>
        <dbReference type="Proteomes" id="UP000198863"/>
    </source>
</evidence>
<dbReference type="Gene3D" id="2.20.28.270">
    <property type="entry name" value="RNA polymerase-binding protein A"/>
    <property type="match status" value="1"/>
</dbReference>
<dbReference type="InterPro" id="IPR025182">
    <property type="entry name" value="RNApol-bd_RbpA"/>
</dbReference>
<comment type="similarity">
    <text evidence="1">Belongs to the RNA polymerase-binding protein RbpA family.</text>
</comment>
<dbReference type="GO" id="GO:0001000">
    <property type="term" value="F:bacterial-type RNA polymerase core enzyme binding"/>
    <property type="evidence" value="ECO:0007669"/>
    <property type="project" value="UniProtKB-UniRule"/>
</dbReference>
<keyword evidence="1" id="KW-0805">Transcription regulation</keyword>
<reference evidence="4" key="1">
    <citation type="submission" date="2016-10" db="EMBL/GenBank/DDBJ databases">
        <authorList>
            <person name="Varghese N."/>
            <person name="Submissions S."/>
        </authorList>
    </citation>
    <scope>NUCLEOTIDE SEQUENCE [LARGE SCALE GENOMIC DNA]</scope>
    <source>
        <strain evidence="4">DSM 44526</strain>
    </source>
</reference>
<dbReference type="AlphaFoldDB" id="A0A1G7PPW1"/>
<dbReference type="EMBL" id="FNCF01000002">
    <property type="protein sequence ID" value="SDF87639.1"/>
    <property type="molecule type" value="Genomic_DNA"/>
</dbReference>
<evidence type="ECO:0000256" key="1">
    <source>
        <dbReference type="HAMAP-Rule" id="MF_01483"/>
    </source>
</evidence>
<comment type="function">
    <text evidence="1">Binds to RNA polymerase (RNAP), stimulating transcription from principal, but not alternative sigma factor promoters.</text>
</comment>
<gene>
    <name evidence="1" type="primary">rbpA</name>
    <name evidence="3" type="ORF">SAMN05660324_1154</name>
</gene>
<comment type="subunit">
    <text evidence="1">Forms a complex with the RNAP catalytic core and with free principal sigma factors.</text>
</comment>
<dbReference type="InterPro" id="IPR038638">
    <property type="entry name" value="RbpA_sf"/>
</dbReference>
<protein>
    <recommendedName>
        <fullName evidence="1">RNA polymerase-binding protein RbpA</fullName>
    </recommendedName>
</protein>
<keyword evidence="1" id="KW-0804">Transcription</keyword>
<dbReference type="GO" id="GO:0045893">
    <property type="term" value="P:positive regulation of DNA-templated transcription"/>
    <property type="evidence" value="ECO:0007669"/>
    <property type="project" value="UniProtKB-UniRule"/>
</dbReference>
<proteinExistence type="inferred from homology"/>
<dbReference type="Proteomes" id="UP000198863">
    <property type="component" value="Unassembled WGS sequence"/>
</dbReference>
<organism evidence="3 4">
    <name type="scientific">Klenkia brasiliensis</name>
    <dbReference type="NCBI Taxonomy" id="333142"/>
    <lineage>
        <taxon>Bacteria</taxon>
        <taxon>Bacillati</taxon>
        <taxon>Actinomycetota</taxon>
        <taxon>Actinomycetes</taxon>
        <taxon>Geodermatophilales</taxon>
        <taxon>Geodermatophilaceae</taxon>
        <taxon>Klenkia</taxon>
    </lineage>
</organism>
<dbReference type="Pfam" id="PF13397">
    <property type="entry name" value="RbpA"/>
    <property type="match status" value="1"/>
</dbReference>
<evidence type="ECO:0000256" key="2">
    <source>
        <dbReference type="SAM" id="MobiDB-lite"/>
    </source>
</evidence>
<feature type="region of interest" description="Disordered" evidence="2">
    <location>
        <begin position="66"/>
        <end position="100"/>
    </location>
</feature>
<keyword evidence="4" id="KW-1185">Reference proteome</keyword>
<accession>A0A1G7PPW1</accession>
<comment type="caution">
    <text evidence="1">Lacks conserved residue(s) required for the propagation of feature annotation.</text>
</comment>
<name>A0A1G7PPW1_9ACTN</name>
<dbReference type="HAMAP" id="MF_01483">
    <property type="entry name" value="RbpA"/>
    <property type="match status" value="1"/>
</dbReference>
<dbReference type="RefSeq" id="WP_242658171.1">
    <property type="nucleotide sequence ID" value="NZ_FNCF01000002.1"/>
</dbReference>
<evidence type="ECO:0000313" key="3">
    <source>
        <dbReference type="EMBL" id="SDF87639.1"/>
    </source>
</evidence>